<dbReference type="AlphaFoldDB" id="A0A0A9CHC8"/>
<evidence type="ECO:0000313" key="1">
    <source>
        <dbReference type="EMBL" id="JAD75684.1"/>
    </source>
</evidence>
<dbReference type="EMBL" id="GBRH01222211">
    <property type="protein sequence ID" value="JAD75684.1"/>
    <property type="molecule type" value="Transcribed_RNA"/>
</dbReference>
<reference evidence="1" key="1">
    <citation type="submission" date="2014-09" db="EMBL/GenBank/DDBJ databases">
        <authorList>
            <person name="Magalhaes I.L.F."/>
            <person name="Oliveira U."/>
            <person name="Santos F.R."/>
            <person name="Vidigal T.H.D.A."/>
            <person name="Brescovit A.D."/>
            <person name="Santos A.J."/>
        </authorList>
    </citation>
    <scope>NUCLEOTIDE SEQUENCE</scope>
    <source>
        <tissue evidence="1">Shoot tissue taken approximately 20 cm above the soil surface</tissue>
    </source>
</reference>
<reference evidence="1" key="2">
    <citation type="journal article" date="2015" name="Data Brief">
        <title>Shoot transcriptome of the giant reed, Arundo donax.</title>
        <authorList>
            <person name="Barrero R.A."/>
            <person name="Guerrero F.D."/>
            <person name="Moolhuijzen P."/>
            <person name="Goolsby J.A."/>
            <person name="Tidwell J."/>
            <person name="Bellgard S.E."/>
            <person name="Bellgard M.I."/>
        </authorList>
    </citation>
    <scope>NUCLEOTIDE SEQUENCE</scope>
    <source>
        <tissue evidence="1">Shoot tissue taken approximately 20 cm above the soil surface</tissue>
    </source>
</reference>
<organism evidence="1">
    <name type="scientific">Arundo donax</name>
    <name type="common">Giant reed</name>
    <name type="synonym">Donax arundinaceus</name>
    <dbReference type="NCBI Taxonomy" id="35708"/>
    <lineage>
        <taxon>Eukaryota</taxon>
        <taxon>Viridiplantae</taxon>
        <taxon>Streptophyta</taxon>
        <taxon>Embryophyta</taxon>
        <taxon>Tracheophyta</taxon>
        <taxon>Spermatophyta</taxon>
        <taxon>Magnoliopsida</taxon>
        <taxon>Liliopsida</taxon>
        <taxon>Poales</taxon>
        <taxon>Poaceae</taxon>
        <taxon>PACMAD clade</taxon>
        <taxon>Arundinoideae</taxon>
        <taxon>Arundineae</taxon>
        <taxon>Arundo</taxon>
    </lineage>
</organism>
<proteinExistence type="predicted"/>
<accession>A0A0A9CHC8</accession>
<name>A0A0A9CHC8_ARUDO</name>
<protein>
    <submittedName>
        <fullName evidence="1">Uncharacterized protein</fullName>
    </submittedName>
</protein>
<sequence>MVSSKFFATFSSVSIVHDANMFSEIITSLLPSISNLLNLEQPTNTSGILDMLLFDALSSDKFTHLARLAGISVRQLFERSALTKAVARPISSGRVSI</sequence>